<dbReference type="GO" id="GO:0004843">
    <property type="term" value="F:cysteine-type deubiquitinase activity"/>
    <property type="evidence" value="ECO:0007669"/>
    <property type="project" value="UniProtKB-EC"/>
</dbReference>
<keyword evidence="7" id="KW-0788">Thiol protease</keyword>
<dbReference type="InterPro" id="IPR028889">
    <property type="entry name" value="USP"/>
</dbReference>
<dbReference type="PANTHER" id="PTHR24006">
    <property type="entry name" value="UBIQUITIN CARBOXYL-TERMINAL HYDROLASE"/>
    <property type="match status" value="1"/>
</dbReference>
<dbReference type="PANTHER" id="PTHR24006:SF758">
    <property type="entry name" value="UBIQUITIN CARBOXYL-TERMINAL HYDROLASE 36"/>
    <property type="match status" value="1"/>
</dbReference>
<dbReference type="AlphaFoldDB" id="A0AAW1QVU3"/>
<evidence type="ECO:0000256" key="3">
    <source>
        <dbReference type="ARBA" id="ARBA00012759"/>
    </source>
</evidence>
<dbReference type="PROSITE" id="PS50235">
    <property type="entry name" value="USP_3"/>
    <property type="match status" value="1"/>
</dbReference>
<feature type="domain" description="USP" evidence="9">
    <location>
        <begin position="85"/>
        <end position="391"/>
    </location>
</feature>
<evidence type="ECO:0000313" key="11">
    <source>
        <dbReference type="Proteomes" id="UP001438707"/>
    </source>
</evidence>
<comment type="similarity">
    <text evidence="2">Belongs to the peptidase C19 family.</text>
</comment>
<protein>
    <recommendedName>
        <fullName evidence="3">ubiquitinyl hydrolase 1</fullName>
        <ecNumber evidence="3">3.4.19.12</ecNumber>
    </recommendedName>
</protein>
<accession>A0AAW1QVU3</accession>
<feature type="compositionally biased region" description="Low complexity" evidence="8">
    <location>
        <begin position="835"/>
        <end position="851"/>
    </location>
</feature>
<keyword evidence="6" id="KW-0378">Hydrolase</keyword>
<evidence type="ECO:0000256" key="4">
    <source>
        <dbReference type="ARBA" id="ARBA00022670"/>
    </source>
</evidence>
<dbReference type="PROSITE" id="PS00973">
    <property type="entry name" value="USP_2"/>
    <property type="match status" value="1"/>
</dbReference>
<comment type="caution">
    <text evidence="10">The sequence shown here is derived from an EMBL/GenBank/DDBJ whole genome shotgun (WGS) entry which is preliminary data.</text>
</comment>
<feature type="compositionally biased region" description="Low complexity" evidence="8">
    <location>
        <begin position="43"/>
        <end position="52"/>
    </location>
</feature>
<dbReference type="InterPro" id="IPR050164">
    <property type="entry name" value="Peptidase_C19"/>
</dbReference>
<name>A0AAW1QVU3_9CHLO</name>
<evidence type="ECO:0000259" key="9">
    <source>
        <dbReference type="PROSITE" id="PS50235"/>
    </source>
</evidence>
<organism evidence="10 11">
    <name type="scientific">Apatococcus lobatus</name>
    <dbReference type="NCBI Taxonomy" id="904363"/>
    <lineage>
        <taxon>Eukaryota</taxon>
        <taxon>Viridiplantae</taxon>
        <taxon>Chlorophyta</taxon>
        <taxon>core chlorophytes</taxon>
        <taxon>Trebouxiophyceae</taxon>
        <taxon>Chlorellales</taxon>
        <taxon>Chlorellaceae</taxon>
        <taxon>Apatococcus</taxon>
    </lineage>
</organism>
<dbReference type="GO" id="GO:0016579">
    <property type="term" value="P:protein deubiquitination"/>
    <property type="evidence" value="ECO:0007669"/>
    <property type="project" value="InterPro"/>
</dbReference>
<keyword evidence="11" id="KW-1185">Reference proteome</keyword>
<keyword evidence="4" id="KW-0645">Protease</keyword>
<dbReference type="SUPFAM" id="SSF54001">
    <property type="entry name" value="Cysteine proteinases"/>
    <property type="match status" value="1"/>
</dbReference>
<dbReference type="EMBL" id="JALJOS010000024">
    <property type="protein sequence ID" value="KAK9825619.1"/>
    <property type="molecule type" value="Genomic_DNA"/>
</dbReference>
<dbReference type="GO" id="GO:0005634">
    <property type="term" value="C:nucleus"/>
    <property type="evidence" value="ECO:0007669"/>
    <property type="project" value="TreeGrafter"/>
</dbReference>
<evidence type="ECO:0000256" key="5">
    <source>
        <dbReference type="ARBA" id="ARBA00022786"/>
    </source>
</evidence>
<evidence type="ECO:0000256" key="2">
    <source>
        <dbReference type="ARBA" id="ARBA00009085"/>
    </source>
</evidence>
<dbReference type="GO" id="GO:0005829">
    <property type="term" value="C:cytosol"/>
    <property type="evidence" value="ECO:0007669"/>
    <property type="project" value="TreeGrafter"/>
</dbReference>
<feature type="region of interest" description="Disordered" evidence="8">
    <location>
        <begin position="43"/>
        <end position="71"/>
    </location>
</feature>
<dbReference type="InterPro" id="IPR018200">
    <property type="entry name" value="USP_CS"/>
</dbReference>
<dbReference type="InterPro" id="IPR001394">
    <property type="entry name" value="Peptidase_C19_UCH"/>
</dbReference>
<gene>
    <name evidence="10" type="ORF">WJX74_010287</name>
</gene>
<comment type="catalytic activity">
    <reaction evidence="1">
        <text>Thiol-dependent hydrolysis of ester, thioester, amide, peptide and isopeptide bonds formed by the C-terminal Gly of ubiquitin (a 76-residue protein attached to proteins as an intracellular targeting signal).</text>
        <dbReference type="EC" id="3.4.19.12"/>
    </reaction>
</comment>
<feature type="region of interest" description="Disordered" evidence="8">
    <location>
        <begin position="654"/>
        <end position="688"/>
    </location>
</feature>
<sequence>MCSIGDLLTQGLPATREIEFVPAKRDDKPPLPQGLNIQVLNKQPQAAQKQQAGNLSKSDPSKAGTPGPRLRPVELAWKSVRRTAARLPNLGATCYLNSTLQALVHTAPLAQELLADHPIAGNGREAIVLRLMQQHVRDCIGGANPYVKPGRLLQVLHKLNPRLSAMEEADAHECLSALLDAMHEGALTSLKSKPPPQELADTFVHRIFGGLVKTEVQCPDCPYVSRRYEPFVYLSLSPANSIKRALQMYTRSEELSGDNQWRCSAEKTLKDVRLCTSIHQPPNILAVHLKRFRTELMGSGRMAVRKLQHQVEYEASLDLAPYTSSPMGGPQLYDLYALIVHYGRSVSSGHYVAYVRAPNGYWWLCDDTNIKQVSEKVVLQQQAFLLFYTRRTPAVPAKCPPAAATPAALAATASAQSPTQKRPLPASKQSPRKLFAGAQASDDRPIFMQPPIKGKPGPSQGTVDSSPQTQPIQAESTKPAARLLPEKPTASVAPRVPSAATAPTAMFHQSETVAKSSPAVSARQLAEAPRIHPIADKLPADIKTQSAPAGRVSLDGPAAQVPCVPAIPSQPAAQPGIHPSQKAQTDMQPATHEQSPATAGRVKIPTCPQSPPPKPVQPAMLSSPQWQAHLGKAGALWSPGSRFRSLALHLNAADLKRKRSSSSKPGPEPAASRLRIGQPVPSSPHCTSALHHSSACLAAQPAAKQVSSTAAVKAKTPAAAASPADLKAWMHQRLSPAAAGAAAQATTQGMCRGQKTAAAAQARTLQPSQQLPAHICRSADGAAEGLSAANVAWQGGKLKRQKKVLSRMQPHATVDAAPAAGHALPVTVAATSAPELASSAPAHPAPNSAAADVSDVPVKSHAVPIASGLKDQQPASLLGKHLLSQLPQLQEPRVASSDSTDSVVAFPSRHLEAGHSFQEAARDELSTDSNPFGIKAPGRWKATDSRGAGALSFLKAAGSAMKGAADSKDPYWSNVSDADIAHIKSFSGPKSRGKKRSADEEEYDLGKLPKLKRDRQARPRSISGKEWLKGRRRN</sequence>
<evidence type="ECO:0000256" key="6">
    <source>
        <dbReference type="ARBA" id="ARBA00022801"/>
    </source>
</evidence>
<proteinExistence type="inferred from homology"/>
<feature type="region of interest" description="Disordered" evidence="8">
    <location>
        <begin position="920"/>
        <end position="943"/>
    </location>
</feature>
<keyword evidence="5" id="KW-0833">Ubl conjugation pathway</keyword>
<evidence type="ECO:0000256" key="8">
    <source>
        <dbReference type="SAM" id="MobiDB-lite"/>
    </source>
</evidence>
<feature type="region of interest" description="Disordered" evidence="8">
    <location>
        <begin position="835"/>
        <end position="855"/>
    </location>
</feature>
<feature type="compositionally biased region" description="Polar residues" evidence="8">
    <location>
        <begin position="459"/>
        <end position="476"/>
    </location>
</feature>
<dbReference type="EC" id="3.4.19.12" evidence="3"/>
<evidence type="ECO:0000256" key="1">
    <source>
        <dbReference type="ARBA" id="ARBA00000707"/>
    </source>
</evidence>
<dbReference type="Gene3D" id="3.90.70.10">
    <property type="entry name" value="Cysteine proteinases"/>
    <property type="match status" value="1"/>
</dbReference>
<feature type="region of interest" description="Disordered" evidence="8">
    <location>
        <begin position="410"/>
        <end position="496"/>
    </location>
</feature>
<dbReference type="InterPro" id="IPR038765">
    <property type="entry name" value="Papain-like_cys_pep_sf"/>
</dbReference>
<reference evidence="10 11" key="1">
    <citation type="journal article" date="2024" name="Nat. Commun.">
        <title>Phylogenomics reveals the evolutionary origins of lichenization in chlorophyte algae.</title>
        <authorList>
            <person name="Puginier C."/>
            <person name="Libourel C."/>
            <person name="Otte J."/>
            <person name="Skaloud P."/>
            <person name="Haon M."/>
            <person name="Grisel S."/>
            <person name="Petersen M."/>
            <person name="Berrin J.G."/>
            <person name="Delaux P.M."/>
            <person name="Dal Grande F."/>
            <person name="Keller J."/>
        </authorList>
    </citation>
    <scope>NUCLEOTIDE SEQUENCE [LARGE SCALE GENOMIC DNA]</scope>
    <source>
        <strain evidence="10 11">SAG 2145</strain>
    </source>
</reference>
<dbReference type="GO" id="GO:0006508">
    <property type="term" value="P:proteolysis"/>
    <property type="evidence" value="ECO:0007669"/>
    <property type="project" value="UniProtKB-KW"/>
</dbReference>
<feature type="compositionally biased region" description="Low complexity" evidence="8">
    <location>
        <begin position="410"/>
        <end position="419"/>
    </location>
</feature>
<dbReference type="Pfam" id="PF00443">
    <property type="entry name" value="UCH"/>
    <property type="match status" value="1"/>
</dbReference>
<evidence type="ECO:0000256" key="7">
    <source>
        <dbReference type="ARBA" id="ARBA00022807"/>
    </source>
</evidence>
<feature type="region of interest" description="Disordered" evidence="8">
    <location>
        <begin position="984"/>
        <end position="1034"/>
    </location>
</feature>
<evidence type="ECO:0000313" key="10">
    <source>
        <dbReference type="EMBL" id="KAK9825619.1"/>
    </source>
</evidence>
<dbReference type="Proteomes" id="UP001438707">
    <property type="component" value="Unassembled WGS sequence"/>
</dbReference>